<feature type="region of interest" description="Disordered" evidence="1">
    <location>
        <begin position="56"/>
        <end position="83"/>
    </location>
</feature>
<gene>
    <name evidence="2" type="ORF">AVEN_100015_1</name>
</gene>
<evidence type="ECO:0000256" key="1">
    <source>
        <dbReference type="SAM" id="MobiDB-lite"/>
    </source>
</evidence>
<proteinExistence type="predicted"/>
<dbReference type="Proteomes" id="UP000499080">
    <property type="component" value="Unassembled WGS sequence"/>
</dbReference>
<name>A0A4Y2BLU4_ARAVE</name>
<feature type="compositionally biased region" description="Polar residues" evidence="1">
    <location>
        <begin position="71"/>
        <end position="83"/>
    </location>
</feature>
<dbReference type="EMBL" id="BGPR01083673">
    <property type="protein sequence ID" value="GBL92365.1"/>
    <property type="molecule type" value="Genomic_DNA"/>
</dbReference>
<accession>A0A4Y2BLU4</accession>
<evidence type="ECO:0000313" key="3">
    <source>
        <dbReference type="Proteomes" id="UP000499080"/>
    </source>
</evidence>
<organism evidence="2 3">
    <name type="scientific">Araneus ventricosus</name>
    <name type="common">Orbweaver spider</name>
    <name type="synonym">Epeira ventricosa</name>
    <dbReference type="NCBI Taxonomy" id="182803"/>
    <lineage>
        <taxon>Eukaryota</taxon>
        <taxon>Metazoa</taxon>
        <taxon>Ecdysozoa</taxon>
        <taxon>Arthropoda</taxon>
        <taxon>Chelicerata</taxon>
        <taxon>Arachnida</taxon>
        <taxon>Araneae</taxon>
        <taxon>Araneomorphae</taxon>
        <taxon>Entelegynae</taxon>
        <taxon>Araneoidea</taxon>
        <taxon>Araneidae</taxon>
        <taxon>Araneus</taxon>
    </lineage>
</organism>
<reference evidence="2 3" key="1">
    <citation type="journal article" date="2019" name="Sci. Rep.">
        <title>Orb-weaving spider Araneus ventricosus genome elucidates the spidroin gene catalogue.</title>
        <authorList>
            <person name="Kono N."/>
            <person name="Nakamura H."/>
            <person name="Ohtoshi R."/>
            <person name="Moran D.A.P."/>
            <person name="Shinohara A."/>
            <person name="Yoshida Y."/>
            <person name="Fujiwara M."/>
            <person name="Mori M."/>
            <person name="Tomita M."/>
            <person name="Arakawa K."/>
        </authorList>
    </citation>
    <scope>NUCLEOTIDE SEQUENCE [LARGE SCALE GENOMIC DNA]</scope>
</reference>
<comment type="caution">
    <text evidence="2">The sequence shown here is derived from an EMBL/GenBank/DDBJ whole genome shotgun (WGS) entry which is preliminary data.</text>
</comment>
<keyword evidence="3" id="KW-1185">Reference proteome</keyword>
<dbReference type="AlphaFoldDB" id="A0A4Y2BLU4"/>
<protein>
    <submittedName>
        <fullName evidence="2">Uncharacterized protein</fullName>
    </submittedName>
</protein>
<sequence length="83" mass="9462">MRHGVLALKLGQSAKTKKEVIQGSALKDLRRTLKGTSRKAIKDVLFLQKSKTNQSNNFFMEKSAKPEQGNRRGSTYSRRVQKR</sequence>
<evidence type="ECO:0000313" key="2">
    <source>
        <dbReference type="EMBL" id="GBL92365.1"/>
    </source>
</evidence>